<dbReference type="RefSeq" id="WP_026333681.1">
    <property type="nucleotide sequence ID" value="NZ_FNQC01000008.1"/>
</dbReference>
<evidence type="ECO:0000313" key="6">
    <source>
        <dbReference type="Proteomes" id="UP000199663"/>
    </source>
</evidence>
<dbReference type="InterPro" id="IPR032288">
    <property type="entry name" value="Metallophos_C"/>
</dbReference>
<dbReference type="Pfam" id="PF16370">
    <property type="entry name" value="MetallophosC"/>
    <property type="match status" value="1"/>
</dbReference>
<organism evidence="5 6">
    <name type="scientific">Rhodonellum ikkaensis</name>
    <dbReference type="NCBI Taxonomy" id="336829"/>
    <lineage>
        <taxon>Bacteria</taxon>
        <taxon>Pseudomonadati</taxon>
        <taxon>Bacteroidota</taxon>
        <taxon>Cytophagia</taxon>
        <taxon>Cytophagales</taxon>
        <taxon>Cytophagaceae</taxon>
        <taxon>Rhodonellum</taxon>
    </lineage>
</organism>
<evidence type="ECO:0000259" key="3">
    <source>
        <dbReference type="Pfam" id="PF16370"/>
    </source>
</evidence>
<dbReference type="InterPro" id="IPR051918">
    <property type="entry name" value="STPP_CPPED1"/>
</dbReference>
<dbReference type="EMBL" id="FNQC01000008">
    <property type="protein sequence ID" value="SDZ24146.1"/>
    <property type="molecule type" value="Genomic_DNA"/>
</dbReference>
<reference evidence="5 6" key="1">
    <citation type="submission" date="2016-10" db="EMBL/GenBank/DDBJ databases">
        <authorList>
            <person name="Varghese N."/>
            <person name="Submissions S."/>
        </authorList>
    </citation>
    <scope>NUCLEOTIDE SEQUENCE [LARGE SCALE GENOMIC DNA]</scope>
    <source>
        <strain evidence="5 6">DSM 17997</strain>
    </source>
</reference>
<evidence type="ECO:0000313" key="5">
    <source>
        <dbReference type="EMBL" id="SDZ24146.1"/>
    </source>
</evidence>
<evidence type="ECO:0000259" key="4">
    <source>
        <dbReference type="Pfam" id="PF16371"/>
    </source>
</evidence>
<evidence type="ECO:0000256" key="1">
    <source>
        <dbReference type="SAM" id="SignalP"/>
    </source>
</evidence>
<protein>
    <submittedName>
        <fullName evidence="5">3',5'-cyclic AMP phosphodiesterase CpdA</fullName>
    </submittedName>
</protein>
<sequence>MKKQVILFSLLCFSMGGYAQQMATGYVFEDLNGNQKKDRREKGISMVSVSNGELVVQTDAAGKYSIPVGEDQIIFVIKPAAFDLPLNAQNLPQFYYIHKPAGSPELKYPGSKPTGPLPKSVDFGLVPSEKEEKFTALVFGDPQPYNLEEVGFFDKGIVKEVEGVQGVKFGLSLGDLVGDDLSLFPHYIDAVAKVNLPWYNVMGNHDHNFDVETDALGDETFETYFGPSTFSFNQGKVHFIVLENILYPDPRDGEGYWGGFRPDQMAFIKNDLKFVPKDHLIVLAMHIPLFEEGDSFRDEDILELFELLAAYPNTLSLSAHTHYQRQVMFGEDAGWKQSKPHHHYNVGTTSGDWYRGDLNEEGIPVSTMRDGTPKGYAYFDFDGNQYKIRYQVAGKNPEYQMEIFAPKVLEKDKRTTSGIFVNFFMGAQDDEVKVRIDNGPWRKMTHTISPDPAYLVDMLKWDTTEELLEGKRPSNAQLNHHLWRINAPSNLSVGEHLIEVEATDMFGQKHTGSKTFRILE</sequence>
<dbReference type="Pfam" id="PF16371">
    <property type="entry name" value="MetallophosN"/>
    <property type="match status" value="1"/>
</dbReference>
<feature type="chain" id="PRO_5045939763" evidence="1">
    <location>
        <begin position="20"/>
        <end position="520"/>
    </location>
</feature>
<feature type="domain" description="Calcineurin-like phosphoesterase C-terminal" evidence="3">
    <location>
        <begin position="344"/>
        <end position="509"/>
    </location>
</feature>
<dbReference type="InterPro" id="IPR029052">
    <property type="entry name" value="Metallo-depent_PP-like"/>
</dbReference>
<dbReference type="PANTHER" id="PTHR43143:SF1">
    <property type="entry name" value="SERINE_THREONINE-PROTEIN PHOSPHATASE CPPED1"/>
    <property type="match status" value="1"/>
</dbReference>
<evidence type="ECO:0000259" key="2">
    <source>
        <dbReference type="Pfam" id="PF00149"/>
    </source>
</evidence>
<dbReference type="Pfam" id="PF00149">
    <property type="entry name" value="Metallophos"/>
    <property type="match status" value="1"/>
</dbReference>
<keyword evidence="6" id="KW-1185">Reference proteome</keyword>
<name>A0A1H3RET4_9BACT</name>
<dbReference type="PANTHER" id="PTHR43143">
    <property type="entry name" value="METALLOPHOSPHOESTERASE, CALCINEURIN SUPERFAMILY"/>
    <property type="match status" value="1"/>
</dbReference>
<feature type="signal peptide" evidence="1">
    <location>
        <begin position="1"/>
        <end position="19"/>
    </location>
</feature>
<comment type="caution">
    <text evidence="5">The sequence shown here is derived from an EMBL/GenBank/DDBJ whole genome shotgun (WGS) entry which is preliminary data.</text>
</comment>
<dbReference type="InterPro" id="IPR032285">
    <property type="entry name" value="Metallophos_N"/>
</dbReference>
<gene>
    <name evidence="5" type="ORF">SAMN05444412_10876</name>
</gene>
<accession>A0A1H3RET4</accession>
<dbReference type="SUPFAM" id="SSF56300">
    <property type="entry name" value="Metallo-dependent phosphatases"/>
    <property type="match status" value="1"/>
</dbReference>
<dbReference type="InterPro" id="IPR004843">
    <property type="entry name" value="Calcineurin-like_PHP"/>
</dbReference>
<keyword evidence="1" id="KW-0732">Signal</keyword>
<dbReference type="CDD" id="cd00838">
    <property type="entry name" value="MPP_superfamily"/>
    <property type="match status" value="1"/>
</dbReference>
<dbReference type="Proteomes" id="UP000199663">
    <property type="component" value="Unassembled WGS sequence"/>
</dbReference>
<dbReference type="Gene3D" id="3.60.21.10">
    <property type="match status" value="1"/>
</dbReference>
<feature type="domain" description="Calcineurin-like phosphoesterase N-terminal" evidence="4">
    <location>
        <begin position="39"/>
        <end position="101"/>
    </location>
</feature>
<feature type="domain" description="Calcineurin-like phosphoesterase" evidence="2">
    <location>
        <begin position="137"/>
        <end position="323"/>
    </location>
</feature>
<proteinExistence type="predicted"/>